<evidence type="ECO:0000313" key="2">
    <source>
        <dbReference type="EMBL" id="MYD90223.1"/>
    </source>
</evidence>
<feature type="transmembrane region" description="Helical" evidence="1">
    <location>
        <begin position="226"/>
        <end position="253"/>
    </location>
</feature>
<feature type="transmembrane region" description="Helical" evidence="1">
    <location>
        <begin position="531"/>
        <end position="555"/>
    </location>
</feature>
<feature type="transmembrane region" description="Helical" evidence="1">
    <location>
        <begin position="265"/>
        <end position="284"/>
    </location>
</feature>
<feature type="transmembrane region" description="Helical" evidence="1">
    <location>
        <begin position="141"/>
        <end position="162"/>
    </location>
</feature>
<feature type="transmembrane region" description="Helical" evidence="1">
    <location>
        <begin position="174"/>
        <end position="191"/>
    </location>
</feature>
<feature type="transmembrane region" description="Helical" evidence="1">
    <location>
        <begin position="605"/>
        <end position="624"/>
    </location>
</feature>
<keyword evidence="1" id="KW-0812">Transmembrane</keyword>
<sequence>MSSALQARYHRLIGRVSWLWLQVWLLTLLVVMQVVVFQVVVPPWQHFDEPAHFRHAWSLVNLVPAQQAAVFTPLDPVMVRETLGSMVENAFYRELTAPNYLRTHGLDTLGHSQSVEFRMYYDWVGWSLRIFRQADITTQLLAGRAVTSIFLLIVVWSSIGLMRSLTRPGNRLRWLVPLCVVLVAPVADLATAVNNDIVAVAGFSLFLWGAVHGLSRRMTLLHTLWIMAALVFTVAAKQALLFILPLAPLAVVMGLWNNLGWRWRWLWLVSVLAAVVLAVVTLRLDQAAFWVTRWLNDTPGRVVHEHAVHGDYAIPAVVSAEPIYQRLHDDWVVQHPEFLLNFGAWVWADEPVEIPLLGFAYVAEGANFMYNEVLGSEEPVRVTQEPQFVTRKFWVPKEAVILYVFLWPYTLVAQESINQVYYDGMVLMEGVVDTDQVPVYTTSDGRYVQWGERSAENLVRNPSGERAWPTFLKQIDLAVQEVAEWNPSAVLHRMLDLRWSGDILWVQQPRFMLLNLFNRLAWGGVNLPGGLWGPLTLGLFALGIVGSGVHVRSLLQDPESENRDRGLLTAYGFLAISLVLIWIGADLWIARFMWMDDLHLSDTRYTFPACIITVGIMAGGIQALGNRAGRWRDAATALVVVLFLAFNVAAVVAYVDTFRGLI</sequence>
<feature type="transmembrane region" description="Helical" evidence="1">
    <location>
        <begin position="21"/>
        <end position="41"/>
    </location>
</feature>
<dbReference type="EMBL" id="VXPY01000053">
    <property type="protein sequence ID" value="MYD90223.1"/>
    <property type="molecule type" value="Genomic_DNA"/>
</dbReference>
<reference evidence="2" key="1">
    <citation type="submission" date="2019-09" db="EMBL/GenBank/DDBJ databases">
        <title>Characterisation of the sponge microbiome using genome-centric metagenomics.</title>
        <authorList>
            <person name="Engelberts J.P."/>
            <person name="Robbins S.J."/>
            <person name="De Goeij J.M."/>
            <person name="Aranda M."/>
            <person name="Bell S.C."/>
            <person name="Webster N.S."/>
        </authorList>
    </citation>
    <scope>NUCLEOTIDE SEQUENCE</scope>
    <source>
        <strain evidence="2">SB0662_bin_9</strain>
    </source>
</reference>
<organism evidence="2">
    <name type="scientific">Caldilineaceae bacterium SB0662_bin_9</name>
    <dbReference type="NCBI Taxonomy" id="2605258"/>
    <lineage>
        <taxon>Bacteria</taxon>
        <taxon>Bacillati</taxon>
        <taxon>Chloroflexota</taxon>
        <taxon>Caldilineae</taxon>
        <taxon>Caldilineales</taxon>
        <taxon>Caldilineaceae</taxon>
    </lineage>
</organism>
<evidence type="ECO:0000256" key="1">
    <source>
        <dbReference type="SAM" id="Phobius"/>
    </source>
</evidence>
<accession>A0A6B1DU54</accession>
<comment type="caution">
    <text evidence="2">The sequence shown here is derived from an EMBL/GenBank/DDBJ whole genome shotgun (WGS) entry which is preliminary data.</text>
</comment>
<keyword evidence="1" id="KW-1133">Transmembrane helix</keyword>
<keyword evidence="1" id="KW-0472">Membrane</keyword>
<evidence type="ECO:0008006" key="3">
    <source>
        <dbReference type="Google" id="ProtNLM"/>
    </source>
</evidence>
<feature type="transmembrane region" description="Helical" evidence="1">
    <location>
        <begin position="567"/>
        <end position="585"/>
    </location>
</feature>
<feature type="transmembrane region" description="Helical" evidence="1">
    <location>
        <begin position="636"/>
        <end position="655"/>
    </location>
</feature>
<name>A0A6B1DU54_9CHLR</name>
<protein>
    <recommendedName>
        <fullName evidence="3">DUF2142 domain-containing protein</fullName>
    </recommendedName>
</protein>
<proteinExistence type="predicted"/>
<dbReference type="AlphaFoldDB" id="A0A6B1DU54"/>
<gene>
    <name evidence="2" type="ORF">F4Y08_07775</name>
</gene>
<feature type="transmembrane region" description="Helical" evidence="1">
    <location>
        <begin position="197"/>
        <end position="214"/>
    </location>
</feature>